<evidence type="ECO:0000313" key="6">
    <source>
        <dbReference type="Proteomes" id="UP001596011"/>
    </source>
</evidence>
<gene>
    <name evidence="5" type="ORF">ACFO6V_07025</name>
</gene>
<dbReference type="RefSeq" id="WP_377133618.1">
    <property type="nucleotide sequence ID" value="NZ_JBHSFI010000003.1"/>
</dbReference>
<dbReference type="PRINTS" id="PR00455">
    <property type="entry name" value="HTHTETR"/>
</dbReference>
<proteinExistence type="predicted"/>
<dbReference type="Pfam" id="PF00440">
    <property type="entry name" value="TetR_N"/>
    <property type="match status" value="1"/>
</dbReference>
<feature type="compositionally biased region" description="Low complexity" evidence="3">
    <location>
        <begin position="105"/>
        <end position="122"/>
    </location>
</feature>
<name>A0ABV9HCD4_9MICO</name>
<dbReference type="Pfam" id="PF17932">
    <property type="entry name" value="TetR_C_24"/>
    <property type="match status" value="1"/>
</dbReference>
<feature type="region of interest" description="Disordered" evidence="3">
    <location>
        <begin position="74"/>
        <end position="122"/>
    </location>
</feature>
<dbReference type="PANTHER" id="PTHR30055:SF237">
    <property type="entry name" value="TRANSCRIPTIONAL REPRESSOR MCE3R"/>
    <property type="match status" value="1"/>
</dbReference>
<evidence type="ECO:0000256" key="2">
    <source>
        <dbReference type="PROSITE-ProRule" id="PRU00335"/>
    </source>
</evidence>
<feature type="compositionally biased region" description="Basic and acidic residues" evidence="3">
    <location>
        <begin position="83"/>
        <end position="96"/>
    </location>
</feature>
<dbReference type="InterPro" id="IPR023772">
    <property type="entry name" value="DNA-bd_HTH_TetR-type_CS"/>
</dbReference>
<comment type="caution">
    <text evidence="5">The sequence shown here is derived from an EMBL/GenBank/DDBJ whole genome shotgun (WGS) entry which is preliminary data.</text>
</comment>
<dbReference type="PROSITE" id="PS01081">
    <property type="entry name" value="HTH_TETR_1"/>
    <property type="match status" value="1"/>
</dbReference>
<evidence type="ECO:0000256" key="3">
    <source>
        <dbReference type="SAM" id="MobiDB-lite"/>
    </source>
</evidence>
<reference evidence="6" key="1">
    <citation type="journal article" date="2019" name="Int. J. Syst. Evol. Microbiol.">
        <title>The Global Catalogue of Microorganisms (GCM) 10K type strain sequencing project: providing services to taxonomists for standard genome sequencing and annotation.</title>
        <authorList>
            <consortium name="The Broad Institute Genomics Platform"/>
            <consortium name="The Broad Institute Genome Sequencing Center for Infectious Disease"/>
            <person name="Wu L."/>
            <person name="Ma J."/>
        </authorList>
    </citation>
    <scope>NUCLEOTIDE SEQUENCE [LARGE SCALE GENOMIC DNA]</scope>
    <source>
        <strain evidence="6">CCUG 42722</strain>
    </source>
</reference>
<organism evidence="5 6">
    <name type="scientific">Promicromonospora alba</name>
    <dbReference type="NCBI Taxonomy" id="1616110"/>
    <lineage>
        <taxon>Bacteria</taxon>
        <taxon>Bacillati</taxon>
        <taxon>Actinomycetota</taxon>
        <taxon>Actinomycetes</taxon>
        <taxon>Micrococcales</taxon>
        <taxon>Promicromonosporaceae</taxon>
        <taxon>Promicromonospora</taxon>
    </lineage>
</organism>
<accession>A0ABV9HCD4</accession>
<protein>
    <submittedName>
        <fullName evidence="5">TetR family transcriptional regulator</fullName>
    </submittedName>
</protein>
<dbReference type="Gene3D" id="1.10.357.10">
    <property type="entry name" value="Tetracycline Repressor, domain 2"/>
    <property type="match status" value="1"/>
</dbReference>
<evidence type="ECO:0000259" key="4">
    <source>
        <dbReference type="PROSITE" id="PS50977"/>
    </source>
</evidence>
<dbReference type="InterPro" id="IPR041490">
    <property type="entry name" value="KstR2_TetR_C"/>
</dbReference>
<dbReference type="Gene3D" id="1.10.10.60">
    <property type="entry name" value="Homeodomain-like"/>
    <property type="match status" value="1"/>
</dbReference>
<dbReference type="InterPro" id="IPR036271">
    <property type="entry name" value="Tet_transcr_reg_TetR-rel_C_sf"/>
</dbReference>
<keyword evidence="1 2" id="KW-0238">DNA-binding</keyword>
<dbReference type="SUPFAM" id="SSF46689">
    <property type="entry name" value="Homeodomain-like"/>
    <property type="match status" value="1"/>
</dbReference>
<dbReference type="EMBL" id="JBHSFI010000003">
    <property type="protein sequence ID" value="MFC4627977.1"/>
    <property type="molecule type" value="Genomic_DNA"/>
</dbReference>
<evidence type="ECO:0000313" key="5">
    <source>
        <dbReference type="EMBL" id="MFC4627977.1"/>
    </source>
</evidence>
<dbReference type="InterPro" id="IPR009057">
    <property type="entry name" value="Homeodomain-like_sf"/>
</dbReference>
<feature type="DNA-binding region" description="H-T-H motif" evidence="2">
    <location>
        <begin position="25"/>
        <end position="44"/>
    </location>
</feature>
<dbReference type="InterPro" id="IPR050109">
    <property type="entry name" value="HTH-type_TetR-like_transc_reg"/>
</dbReference>
<dbReference type="InterPro" id="IPR001647">
    <property type="entry name" value="HTH_TetR"/>
</dbReference>
<dbReference type="Proteomes" id="UP001596011">
    <property type="component" value="Unassembled WGS sequence"/>
</dbReference>
<keyword evidence="6" id="KW-1185">Reference proteome</keyword>
<dbReference type="PROSITE" id="PS50977">
    <property type="entry name" value="HTH_TETR_2"/>
    <property type="match status" value="1"/>
</dbReference>
<feature type="domain" description="HTH tetR-type" evidence="4">
    <location>
        <begin position="2"/>
        <end position="62"/>
    </location>
</feature>
<dbReference type="PANTHER" id="PTHR30055">
    <property type="entry name" value="HTH-TYPE TRANSCRIPTIONAL REGULATOR RUTR"/>
    <property type="match status" value="1"/>
</dbReference>
<dbReference type="SUPFAM" id="SSF48498">
    <property type="entry name" value="Tetracyclin repressor-like, C-terminal domain"/>
    <property type="match status" value="1"/>
</dbReference>
<sequence length="234" mass="24173">MTPRRQQILSTAADLFAARGFHGVSMGDIGAAVGVSGPALYKHFAGKEDILGQCLLHASDQLLAGARELLSDGGADLGVPGKHRSEARTLRGEGGEARSAVGQPGADTAGGEAAGGEATEGDAAGAEAALEALIARHADFALDNPALIVVQEREWGALGTEAQAQVRKRQLAYVDVWCDALTPLRPDLSPPQARAAVQAAFGLLNSTPHSARIGRETMRALLTSMARSALLPAR</sequence>
<evidence type="ECO:0000256" key="1">
    <source>
        <dbReference type="ARBA" id="ARBA00023125"/>
    </source>
</evidence>